<dbReference type="Proteomes" id="UP000017861">
    <property type="component" value="Unassembled WGS sequence"/>
</dbReference>
<dbReference type="Gene3D" id="2.120.10.10">
    <property type="match status" value="1"/>
</dbReference>
<dbReference type="InterPro" id="IPR055239">
    <property type="entry name" value="TS_C"/>
</dbReference>
<evidence type="ECO:0000313" key="4">
    <source>
        <dbReference type="Proteomes" id="UP000017861"/>
    </source>
</evidence>
<dbReference type="PRINTS" id="PR01803">
    <property type="entry name" value="TCSIALIDASE"/>
</dbReference>
<dbReference type="GO" id="GO:0004308">
    <property type="term" value="F:exo-alpha-sialidase activity"/>
    <property type="evidence" value="ECO:0007669"/>
    <property type="project" value="InterPro"/>
</dbReference>
<accession>V5B2T1</accession>
<dbReference type="InterPro" id="IPR008377">
    <property type="entry name" value="Sialidase_trypan"/>
</dbReference>
<name>V5B2T1_TRYCR</name>
<evidence type="ECO:0000313" key="3">
    <source>
        <dbReference type="EMBL" id="ESS60257.1"/>
    </source>
</evidence>
<dbReference type="SUPFAM" id="SSF49899">
    <property type="entry name" value="Concanavalin A-like lectins/glucanases"/>
    <property type="match status" value="1"/>
</dbReference>
<reference evidence="3 4" key="1">
    <citation type="journal article" date="2014" name="Genome Announc.">
        <title>Trypanosoma cruzi Clone Dm28c Draft Genome Sequence.</title>
        <authorList>
            <person name="Grisard E.C."/>
            <person name="Teixeira S.M."/>
            <person name="de Almeida L.G."/>
            <person name="Stoco P.H."/>
            <person name="Gerber A.L."/>
            <person name="Talavera-Lopez C."/>
            <person name="Lima O.C."/>
            <person name="Andersson B."/>
            <person name="de Vasconcelos A.T."/>
        </authorList>
    </citation>
    <scope>NUCLEOTIDE SEQUENCE [LARGE SCALE GENOMIC DNA]</scope>
    <source>
        <strain evidence="3 4">Dm28c</strain>
    </source>
</reference>
<dbReference type="InterPro" id="IPR011040">
    <property type="entry name" value="Sialidase"/>
</dbReference>
<evidence type="ECO:0000259" key="1">
    <source>
        <dbReference type="Pfam" id="PF13859"/>
    </source>
</evidence>
<protein>
    <submittedName>
        <fullName evidence="3">Glycoprotein 82 kDa</fullName>
    </submittedName>
</protein>
<dbReference type="SUPFAM" id="SSF50939">
    <property type="entry name" value="Sialidases"/>
    <property type="match status" value="1"/>
</dbReference>
<gene>
    <name evidence="3" type="ORF">TCDM_12187</name>
</gene>
<feature type="domain" description="Trans-sialidase C-terminal" evidence="2">
    <location>
        <begin position="156"/>
        <end position="350"/>
    </location>
</feature>
<feature type="domain" description="Sialidase" evidence="1">
    <location>
        <begin position="46"/>
        <end position="109"/>
    </location>
</feature>
<evidence type="ECO:0000259" key="2">
    <source>
        <dbReference type="Pfam" id="PF22925"/>
    </source>
</evidence>
<dbReference type="AlphaFoldDB" id="V5B2T1"/>
<dbReference type="OrthoDB" id="10337914at2759"/>
<dbReference type="VEuPathDB" id="TriTrypDB:TCDM_12187"/>
<sequence>MAGGCASRVACGQRGRRPSGHSQPCGSTHDQESLRRKACVWSALMTATIKEGRKFMLCTHRGHASGNKRATALCLLVTDSNRTFYFGPVAVENAADWELASSLLHSDGGLHLLQGRDNGEGCVISLSRLTEELSAIYSVLSTWAQKDIFFSSLSTPTACLVAVLCDAASDDTWKTSTVACMRWWRNAVKDNDRFQLTGIWFRAIWPVNTRGDEVRHVFLSHDFTLVASVSIEEAPSGNTPRLTAVPANTASNHTVGLSYSHNKKWVTAFEDKTTTRSSTWEPRKEHRVTLMLQGNKASVHIDGRSLGEEEVLLEGERPPDVLRVRFDAWVGHESHVTAKNVFPYSHPLNSTAMRALKDSVPAPTREAPPTPPEKIRVVDTVREHVAGDITEGK</sequence>
<dbReference type="Pfam" id="PF13859">
    <property type="entry name" value="BNR_3"/>
    <property type="match status" value="1"/>
</dbReference>
<organism evidence="3 4">
    <name type="scientific">Trypanosoma cruzi Dm28c</name>
    <dbReference type="NCBI Taxonomy" id="1416333"/>
    <lineage>
        <taxon>Eukaryota</taxon>
        <taxon>Discoba</taxon>
        <taxon>Euglenozoa</taxon>
        <taxon>Kinetoplastea</taxon>
        <taxon>Metakinetoplastina</taxon>
        <taxon>Trypanosomatida</taxon>
        <taxon>Trypanosomatidae</taxon>
        <taxon>Trypanosoma</taxon>
        <taxon>Schizotrypanum</taxon>
    </lineage>
</organism>
<dbReference type="EMBL" id="AYLP01000508">
    <property type="protein sequence ID" value="ESS60257.1"/>
    <property type="molecule type" value="Genomic_DNA"/>
</dbReference>
<dbReference type="InterPro" id="IPR036278">
    <property type="entry name" value="Sialidase_sf"/>
</dbReference>
<comment type="caution">
    <text evidence="3">The sequence shown here is derived from an EMBL/GenBank/DDBJ whole genome shotgun (WGS) entry which is preliminary data.</text>
</comment>
<dbReference type="Gene3D" id="2.60.120.200">
    <property type="match status" value="1"/>
</dbReference>
<dbReference type="InterPro" id="IPR013320">
    <property type="entry name" value="ConA-like_dom_sf"/>
</dbReference>
<dbReference type="Pfam" id="PF22925">
    <property type="entry name" value="TS_C"/>
    <property type="match status" value="1"/>
</dbReference>
<proteinExistence type="predicted"/>